<dbReference type="EMBL" id="CP016540">
    <property type="protein sequence ID" value="ANU25538.1"/>
    <property type="molecule type" value="Genomic_DNA"/>
</dbReference>
<sequence length="105" mass="12369">MLSWLVIIVVSLLLFLILGKITGSEEHGYKTNDDERKKHIKQQAIVSSWIMLLVFFVINFFNDFFNLSDIRLDNVPLIYPELLYLLIAVSSYFIFYVMYRKRLGG</sequence>
<dbReference type="KEGG" id="pll:I858_000410"/>
<reference evidence="2" key="1">
    <citation type="submission" date="2016-10" db="EMBL/GenBank/DDBJ databases">
        <authorList>
            <person name="See-Too W.S."/>
        </authorList>
    </citation>
    <scope>NUCLEOTIDE SEQUENCE</scope>
    <source>
        <strain evidence="2">L10.15</strain>
    </source>
</reference>
<evidence type="ECO:0000313" key="3">
    <source>
        <dbReference type="Proteomes" id="UP000053354"/>
    </source>
</evidence>
<dbReference type="OrthoDB" id="2428763at2"/>
<dbReference type="STRING" id="1302659.I858_000410"/>
<gene>
    <name evidence="2" type="ORF">I858_000410</name>
</gene>
<dbReference type="AlphaFoldDB" id="A0A1B1RX76"/>
<keyword evidence="3" id="KW-1185">Reference proteome</keyword>
<organism evidence="2 3">
    <name type="scientific">Planococcus versutus</name>
    <dbReference type="NCBI Taxonomy" id="1302659"/>
    <lineage>
        <taxon>Bacteria</taxon>
        <taxon>Bacillati</taxon>
        <taxon>Bacillota</taxon>
        <taxon>Bacilli</taxon>
        <taxon>Bacillales</taxon>
        <taxon>Caryophanaceae</taxon>
        <taxon>Planococcus</taxon>
    </lineage>
</organism>
<dbReference type="Proteomes" id="UP000053354">
    <property type="component" value="Chromosome"/>
</dbReference>
<proteinExistence type="predicted"/>
<feature type="transmembrane region" description="Helical" evidence="1">
    <location>
        <begin position="6"/>
        <end position="23"/>
    </location>
</feature>
<keyword evidence="1" id="KW-0472">Membrane</keyword>
<name>A0A1B1RX76_9BACL</name>
<accession>A0A1B1RX76</accession>
<feature type="transmembrane region" description="Helical" evidence="1">
    <location>
        <begin position="82"/>
        <end position="99"/>
    </location>
</feature>
<evidence type="ECO:0000256" key="1">
    <source>
        <dbReference type="SAM" id="Phobius"/>
    </source>
</evidence>
<protein>
    <recommendedName>
        <fullName evidence="4">Group-specific protein</fullName>
    </recommendedName>
</protein>
<feature type="transmembrane region" description="Helical" evidence="1">
    <location>
        <begin position="44"/>
        <end position="62"/>
    </location>
</feature>
<evidence type="ECO:0000313" key="2">
    <source>
        <dbReference type="EMBL" id="ANU25538.1"/>
    </source>
</evidence>
<keyword evidence="1" id="KW-1133">Transmembrane helix</keyword>
<evidence type="ECO:0008006" key="4">
    <source>
        <dbReference type="Google" id="ProtNLM"/>
    </source>
</evidence>
<keyword evidence="1" id="KW-0812">Transmembrane</keyword>